<dbReference type="RefSeq" id="WP_112885676.1">
    <property type="nucleotide sequence ID" value="NZ_QLUW01000008.1"/>
</dbReference>
<proteinExistence type="predicted"/>
<dbReference type="EMBL" id="QLUW01000008">
    <property type="protein sequence ID" value="RAP73282.1"/>
    <property type="molecule type" value="Genomic_DNA"/>
</dbReference>
<organism evidence="5 6">
    <name type="scientific">Paenibacillus montanisoli</name>
    <dbReference type="NCBI Taxonomy" id="2081970"/>
    <lineage>
        <taxon>Bacteria</taxon>
        <taxon>Bacillati</taxon>
        <taxon>Bacillota</taxon>
        <taxon>Bacilli</taxon>
        <taxon>Bacillales</taxon>
        <taxon>Paenibacillaceae</taxon>
        <taxon>Paenibacillus</taxon>
    </lineage>
</organism>
<keyword evidence="1 5" id="KW-0413">Isomerase</keyword>
<gene>
    <name evidence="5" type="ORF">DL346_27855</name>
</gene>
<evidence type="ECO:0000256" key="2">
    <source>
        <dbReference type="SAM" id="MobiDB-lite"/>
    </source>
</evidence>
<accession>A0A328TUP0</accession>
<sequence>MKNDRVLKSVVLLQAVCMIVLALVVVFRVVLPPKADPQAPSSTPQDQEGSPPSDTDPPHDEPLAAKVGQEQITAKQLNEELRKQYGDQLLRTLMVRAATRQEAEAQGINVSEAELSEELESMMAGYEDEEDYFASMKEQLGLTPEGIREDSKYRLLLEKIAVRTTEVTEAEIDAYIADNQEQYAPRKQLHLAWIVLASEKDANELMRKLENGEDFDLMAKTYSLDANTAEAGGDIGFVEADDPFVDDAVLEAANGLAVGEVAGPIPVEQGEAIIRLLETRTEQLVSGDRLRDQVRKELALAKLNGLREVENSLLTKYHAVVLPEAANPASP</sequence>
<keyword evidence="6" id="KW-1185">Reference proteome</keyword>
<comment type="caution">
    <text evidence="5">The sequence shown here is derived from an EMBL/GenBank/DDBJ whole genome shotgun (WGS) entry which is preliminary data.</text>
</comment>
<evidence type="ECO:0000313" key="6">
    <source>
        <dbReference type="Proteomes" id="UP000249260"/>
    </source>
</evidence>
<evidence type="ECO:0000256" key="1">
    <source>
        <dbReference type="PROSITE-ProRule" id="PRU00278"/>
    </source>
</evidence>
<dbReference type="GO" id="GO:0003755">
    <property type="term" value="F:peptidyl-prolyl cis-trans isomerase activity"/>
    <property type="evidence" value="ECO:0007669"/>
    <property type="project" value="UniProtKB-KW"/>
</dbReference>
<dbReference type="PANTHER" id="PTHR47245">
    <property type="entry name" value="PEPTIDYLPROLYL ISOMERASE"/>
    <property type="match status" value="1"/>
</dbReference>
<keyword evidence="3" id="KW-1133">Transmembrane helix</keyword>
<reference evidence="5 6" key="1">
    <citation type="submission" date="2018-06" db="EMBL/GenBank/DDBJ databases">
        <title>Paenibacillus montanisoli sp. nov., isolated from mountain area soil.</title>
        <authorList>
            <person name="Wu M."/>
        </authorList>
    </citation>
    <scope>NUCLEOTIDE SEQUENCE [LARGE SCALE GENOMIC DNA]</scope>
    <source>
        <strain evidence="5 6">RA17</strain>
    </source>
</reference>
<keyword evidence="1" id="KW-0697">Rotamase</keyword>
<feature type="domain" description="PpiC" evidence="4">
    <location>
        <begin position="186"/>
        <end position="278"/>
    </location>
</feature>
<feature type="region of interest" description="Disordered" evidence="2">
    <location>
        <begin position="35"/>
        <end position="63"/>
    </location>
</feature>
<evidence type="ECO:0000256" key="3">
    <source>
        <dbReference type="SAM" id="Phobius"/>
    </source>
</evidence>
<dbReference type="InterPro" id="IPR000297">
    <property type="entry name" value="PPIase_PpiC"/>
</dbReference>
<dbReference type="Pfam" id="PF00639">
    <property type="entry name" value="Rotamase"/>
    <property type="match status" value="1"/>
</dbReference>
<dbReference type="Pfam" id="PF13624">
    <property type="entry name" value="SurA_N_3"/>
    <property type="match status" value="1"/>
</dbReference>
<dbReference type="Gene3D" id="3.10.50.40">
    <property type="match status" value="1"/>
</dbReference>
<dbReference type="Proteomes" id="UP000249260">
    <property type="component" value="Unassembled WGS sequence"/>
</dbReference>
<protein>
    <submittedName>
        <fullName evidence="5">Peptidylprolyl isomerase</fullName>
    </submittedName>
</protein>
<dbReference type="PANTHER" id="PTHR47245:SF2">
    <property type="entry name" value="PEPTIDYL-PROLYL CIS-TRANS ISOMERASE HP_0175-RELATED"/>
    <property type="match status" value="1"/>
</dbReference>
<feature type="compositionally biased region" description="Polar residues" evidence="2">
    <location>
        <begin position="39"/>
        <end position="53"/>
    </location>
</feature>
<dbReference type="Gene3D" id="1.10.4030.10">
    <property type="entry name" value="Porin chaperone SurA, peptide-binding domain"/>
    <property type="match status" value="1"/>
</dbReference>
<feature type="transmembrane region" description="Helical" evidence="3">
    <location>
        <begin position="12"/>
        <end position="31"/>
    </location>
</feature>
<dbReference type="SUPFAM" id="SSF109998">
    <property type="entry name" value="Triger factor/SurA peptide-binding domain-like"/>
    <property type="match status" value="1"/>
</dbReference>
<evidence type="ECO:0000313" key="5">
    <source>
        <dbReference type="EMBL" id="RAP73282.1"/>
    </source>
</evidence>
<name>A0A328TUP0_9BACL</name>
<dbReference type="PROSITE" id="PS50198">
    <property type="entry name" value="PPIC_PPIASE_2"/>
    <property type="match status" value="1"/>
</dbReference>
<dbReference type="AlphaFoldDB" id="A0A328TUP0"/>
<dbReference type="InterPro" id="IPR027304">
    <property type="entry name" value="Trigger_fact/SurA_dom_sf"/>
</dbReference>
<dbReference type="SUPFAM" id="SSF54534">
    <property type="entry name" value="FKBP-like"/>
    <property type="match status" value="1"/>
</dbReference>
<keyword evidence="3" id="KW-0812">Transmembrane</keyword>
<dbReference type="InterPro" id="IPR046357">
    <property type="entry name" value="PPIase_dom_sf"/>
</dbReference>
<dbReference type="InterPro" id="IPR050245">
    <property type="entry name" value="PrsA_foldase"/>
</dbReference>
<dbReference type="OrthoDB" id="2677468at2"/>
<evidence type="ECO:0000259" key="4">
    <source>
        <dbReference type="PROSITE" id="PS50198"/>
    </source>
</evidence>
<keyword evidence="3" id="KW-0472">Membrane</keyword>